<accession>A0A2T6BTP5</accession>
<dbReference type="Proteomes" id="UP000244090">
    <property type="component" value="Unassembled WGS sequence"/>
</dbReference>
<feature type="chain" id="PRO_5015507701" description="Outer membrane protein transport protein (OMPP1/FadL/TodX)" evidence="1">
    <location>
        <begin position="20"/>
        <end position="506"/>
    </location>
</feature>
<keyword evidence="1" id="KW-0732">Signal</keyword>
<organism evidence="2 3">
    <name type="scientific">Kordia periserrulae</name>
    <dbReference type="NCBI Taxonomy" id="701523"/>
    <lineage>
        <taxon>Bacteria</taxon>
        <taxon>Pseudomonadati</taxon>
        <taxon>Bacteroidota</taxon>
        <taxon>Flavobacteriia</taxon>
        <taxon>Flavobacteriales</taxon>
        <taxon>Flavobacteriaceae</taxon>
        <taxon>Kordia</taxon>
    </lineage>
</organism>
<feature type="signal peptide" evidence="1">
    <location>
        <begin position="1"/>
        <end position="19"/>
    </location>
</feature>
<dbReference type="OrthoDB" id="9765571at2"/>
<dbReference type="AlphaFoldDB" id="A0A2T6BTP5"/>
<comment type="caution">
    <text evidence="2">The sequence shown here is derived from an EMBL/GenBank/DDBJ whole genome shotgun (WGS) entry which is preliminary data.</text>
</comment>
<evidence type="ECO:0008006" key="4">
    <source>
        <dbReference type="Google" id="ProtNLM"/>
    </source>
</evidence>
<evidence type="ECO:0000256" key="1">
    <source>
        <dbReference type="SAM" id="SignalP"/>
    </source>
</evidence>
<dbReference type="RefSeq" id="WP_108116049.1">
    <property type="nucleotide sequence ID" value="NZ_QBKT01000009.1"/>
</dbReference>
<protein>
    <recommendedName>
        <fullName evidence="4">Outer membrane protein transport protein (OMPP1/FadL/TodX)</fullName>
    </recommendedName>
</protein>
<name>A0A2T6BTP5_9FLAO</name>
<keyword evidence="3" id="KW-1185">Reference proteome</keyword>
<gene>
    <name evidence="2" type="ORF">C8N46_1092</name>
</gene>
<dbReference type="Gene3D" id="2.40.160.60">
    <property type="entry name" value="Outer membrane protein transport protein (OMPP1/FadL/TodX)"/>
    <property type="match status" value="1"/>
</dbReference>
<proteinExistence type="predicted"/>
<evidence type="ECO:0000313" key="2">
    <source>
        <dbReference type="EMBL" id="PTX59416.1"/>
    </source>
</evidence>
<sequence>MKKVFILFMVMLSMSISYAQNINDVVRYSTENLNGTARFRAMSGAFGALGGDFSAFSINPAGSAIFSTSEVTLSLSNYNNDNDVSYFGTAANRNESEFDLNQAGIVFVFNNMGDSDWKKISFGINVQNNDNYYNNYFATGTNPTRGIADYFLFYANGQALGNIAQFPDETDTDTYLFLGENFGFDAQQGFLGYEGFVINPDVDDDANTSYFSNADYSNGAIHDYIVQTSGFNRKYTFNLASQYKDNLHLGLNVNSHDVDYRERRVLVETPVNAASGLQYAEFSNELYTYGVGISFQVGAILKLDNVRLGGSYQSPTWYSLNDELIQGLSTDFRNPNDPNEILRRDIFPNVVNAYREHRIVIPGSLTGSFAYIFGKKGLISFDYSLKDYSNAKLRPTDDFAITNNNIETQLQAASSYRIGGEYRIDRLSLRGGYRFEESPYQNGATIGDLEGYSLGIGYNFGSMSFDLAYDRSEQANNPQLFQAGLVDRANINNVNSNVTFSLTFKL</sequence>
<dbReference type="SUPFAM" id="SSF56935">
    <property type="entry name" value="Porins"/>
    <property type="match status" value="1"/>
</dbReference>
<evidence type="ECO:0000313" key="3">
    <source>
        <dbReference type="Proteomes" id="UP000244090"/>
    </source>
</evidence>
<reference evidence="2 3" key="1">
    <citation type="submission" date="2018-04" db="EMBL/GenBank/DDBJ databases">
        <title>Genomic Encyclopedia of Archaeal and Bacterial Type Strains, Phase II (KMG-II): from individual species to whole genera.</title>
        <authorList>
            <person name="Goeker M."/>
        </authorList>
    </citation>
    <scope>NUCLEOTIDE SEQUENCE [LARGE SCALE GENOMIC DNA]</scope>
    <source>
        <strain evidence="2 3">DSM 25731</strain>
    </source>
</reference>
<dbReference type="EMBL" id="QBKT01000009">
    <property type="protein sequence ID" value="PTX59416.1"/>
    <property type="molecule type" value="Genomic_DNA"/>
</dbReference>